<dbReference type="EMBL" id="JWTK01000001">
    <property type="protein sequence ID" value="OJH50346.1"/>
    <property type="molecule type" value="Genomic_DNA"/>
</dbReference>
<gene>
    <name evidence="17" type="ORF">MPF_0134</name>
    <name evidence="18" type="ORF">SAMN06264941_0139</name>
</gene>
<dbReference type="EMBL" id="FXBN01000001">
    <property type="protein sequence ID" value="SMH29115.1"/>
    <property type="molecule type" value="Genomic_DNA"/>
</dbReference>
<evidence type="ECO:0000256" key="13">
    <source>
        <dbReference type="RuleBase" id="RU003591"/>
    </source>
</evidence>
<comment type="cofactor">
    <cofactor evidence="13">
        <name>Mg(2+)</name>
        <dbReference type="ChEBI" id="CHEBI:18420"/>
    </cofactor>
    <text evidence="13">Binds 1 Mg(2+) ion per subunit.</text>
</comment>
<dbReference type="PROSITE" id="PS00187">
    <property type="entry name" value="TPP_ENZYMES"/>
    <property type="match status" value="1"/>
</dbReference>
<sequence>MSENNNKMTGARAIIECLYEENVEVIFGYPGGVLLHIYDEIYKSDLRHILVRHEQAAAHAAEGYARATGKVGVCLATSGPGATNLVTGIANAYMDSIPMVALTGQVPSSMIGNDAFQEANITGITMPITKHNYLVQDAKDLPRIIKEAFHIASTGRPGPVLIDLPKDITTEEIEFSYPDKVDLKGYKPTYKGNLQQVKRAASAIEKAHQPLIYAGGGILGSNASEELLQFAEHIQTPVTTTLTGIGGFPTQHPLYVGMPGMHGTKYANYAIQECDLLIAVGARFDDRVTGKLASFAPNAKILHIDIDPAEISKNIKVDIPIVGDAKNILASLYKYVKPVEKENRKEWLDRIEGWKKSYPLHYVGEQDGLKPQYIIEQIYEACKDAIIVTEVGQHQMWAAQYYKFSQPRSFITSGGLGTMGYGYPASIGAKVGKPDRVVFNIAGDGSFQMNSQEIATAVQNDIPVIVAIMNNGYLGMVRQWQELFFEKRYSHTCIRDSVDFVKLAEAYGAVGIRVEKTSEVKPALEKAMGSGKPVIIDFIVECEENVSPMVPAGAPINEILDLERKE</sequence>
<evidence type="ECO:0000313" key="18">
    <source>
        <dbReference type="EMBL" id="SMH29115.1"/>
    </source>
</evidence>
<accession>A0A1L9C786</accession>
<dbReference type="CDD" id="cd02015">
    <property type="entry name" value="TPP_AHAS"/>
    <property type="match status" value="1"/>
</dbReference>
<dbReference type="FunFam" id="3.40.50.970:FF:000016">
    <property type="entry name" value="Acetolactate synthase"/>
    <property type="match status" value="1"/>
</dbReference>
<evidence type="ECO:0000256" key="2">
    <source>
        <dbReference type="ARBA" id="ARBA00005025"/>
    </source>
</evidence>
<evidence type="ECO:0000256" key="3">
    <source>
        <dbReference type="ARBA" id="ARBA00007812"/>
    </source>
</evidence>
<dbReference type="STRING" id="523843.SAMN06264941_0139"/>
<dbReference type="FunFam" id="3.40.50.1220:FF:000008">
    <property type="entry name" value="Acetolactate synthase"/>
    <property type="match status" value="1"/>
</dbReference>
<dbReference type="InterPro" id="IPR012001">
    <property type="entry name" value="Thiamin_PyroP_enz_TPP-bd_dom"/>
</dbReference>
<evidence type="ECO:0000259" key="16">
    <source>
        <dbReference type="Pfam" id="PF02776"/>
    </source>
</evidence>
<keyword evidence="11 13" id="KW-0100">Branched-chain amino acid biosynthesis</keyword>
<reference evidence="18" key="2">
    <citation type="submission" date="2017-04" db="EMBL/GenBank/DDBJ databases">
        <authorList>
            <person name="Afonso C.L."/>
            <person name="Miller P.J."/>
            <person name="Scott M.A."/>
            <person name="Spackman E."/>
            <person name="Goraichik I."/>
            <person name="Dimitrov K.M."/>
            <person name="Suarez D.L."/>
            <person name="Swayne D.E."/>
        </authorList>
    </citation>
    <scope>NUCLEOTIDE SEQUENCE [LARGE SCALE GENOMIC DNA]</scope>
    <source>
        <strain evidence="18">FDF-1</strain>
    </source>
</reference>
<dbReference type="Proteomes" id="UP000193969">
    <property type="component" value="Unassembled WGS sequence"/>
</dbReference>
<keyword evidence="7 13" id="KW-0479">Metal-binding</keyword>
<evidence type="ECO:0000313" key="19">
    <source>
        <dbReference type="Proteomes" id="UP000185713"/>
    </source>
</evidence>
<evidence type="ECO:0000259" key="14">
    <source>
        <dbReference type="Pfam" id="PF00205"/>
    </source>
</evidence>
<dbReference type="InterPro" id="IPR045229">
    <property type="entry name" value="TPP_enz"/>
</dbReference>
<keyword evidence="20" id="KW-1185">Reference proteome</keyword>
<dbReference type="GO" id="GO:0044272">
    <property type="term" value="P:sulfur compound biosynthetic process"/>
    <property type="evidence" value="ECO:0007669"/>
    <property type="project" value="UniProtKB-ARBA"/>
</dbReference>
<evidence type="ECO:0000259" key="15">
    <source>
        <dbReference type="Pfam" id="PF02775"/>
    </source>
</evidence>
<keyword evidence="8" id="KW-0274">FAD</keyword>
<dbReference type="InterPro" id="IPR012000">
    <property type="entry name" value="Thiamin_PyroP_enz_cen_dom"/>
</dbReference>
<evidence type="ECO:0000256" key="7">
    <source>
        <dbReference type="ARBA" id="ARBA00022723"/>
    </source>
</evidence>
<comment type="pathway">
    <text evidence="2 13">Amino-acid biosynthesis; L-valine biosynthesis; L-valine from pyruvate: step 1/4.</text>
</comment>
<keyword evidence="6 13" id="KW-0808">Transferase</keyword>
<feature type="domain" description="Thiamine pyrophosphate enzyme central" evidence="14">
    <location>
        <begin position="197"/>
        <end position="332"/>
    </location>
</feature>
<dbReference type="NCBIfam" id="NF004710">
    <property type="entry name" value="PRK06048.1"/>
    <property type="match status" value="1"/>
</dbReference>
<dbReference type="GO" id="GO:0009097">
    <property type="term" value="P:isoleucine biosynthetic process"/>
    <property type="evidence" value="ECO:0007669"/>
    <property type="project" value="UniProtKB-UniPathway"/>
</dbReference>
<dbReference type="Pfam" id="PF00205">
    <property type="entry name" value="TPP_enzyme_M"/>
    <property type="match status" value="1"/>
</dbReference>
<keyword evidence="9 13" id="KW-0460">Magnesium</keyword>
<evidence type="ECO:0000256" key="1">
    <source>
        <dbReference type="ARBA" id="ARBA00004974"/>
    </source>
</evidence>
<dbReference type="FunFam" id="3.40.50.970:FF:000007">
    <property type="entry name" value="Acetolactate synthase"/>
    <property type="match status" value="1"/>
</dbReference>
<dbReference type="GO" id="GO:0050660">
    <property type="term" value="F:flavin adenine dinucleotide binding"/>
    <property type="evidence" value="ECO:0007669"/>
    <property type="project" value="InterPro"/>
</dbReference>
<reference evidence="17 19" key="1">
    <citation type="submission" date="2014-12" db="EMBL/GenBank/DDBJ databases">
        <title>The genome sequence of Methanohalophilus portucalensis strain FDF1.</title>
        <authorList>
            <person name="Lai M.-C."/>
            <person name="Lai S.-J."/>
        </authorList>
    </citation>
    <scope>NUCLEOTIDE SEQUENCE [LARGE SCALE GENOMIC DNA]</scope>
    <source>
        <strain evidence="17 19">FDF-1</strain>
    </source>
</reference>
<evidence type="ECO:0000256" key="6">
    <source>
        <dbReference type="ARBA" id="ARBA00022679"/>
    </source>
</evidence>
<dbReference type="GO" id="GO:0005948">
    <property type="term" value="C:acetolactate synthase complex"/>
    <property type="evidence" value="ECO:0007669"/>
    <property type="project" value="TreeGrafter"/>
</dbReference>
<dbReference type="RefSeq" id="WP_198926173.1">
    <property type="nucleotide sequence ID" value="NZ_FXBN01000001.1"/>
</dbReference>
<evidence type="ECO:0000313" key="20">
    <source>
        <dbReference type="Proteomes" id="UP000193969"/>
    </source>
</evidence>
<evidence type="ECO:0000256" key="4">
    <source>
        <dbReference type="ARBA" id="ARBA00022605"/>
    </source>
</evidence>
<evidence type="ECO:0000256" key="5">
    <source>
        <dbReference type="ARBA" id="ARBA00022630"/>
    </source>
</evidence>
<dbReference type="InterPro" id="IPR029035">
    <property type="entry name" value="DHS-like_NAD/FAD-binding_dom"/>
</dbReference>
<keyword evidence="5" id="KW-0285">Flavoprotein</keyword>
<comment type="cofactor">
    <cofactor evidence="13">
        <name>thiamine diphosphate</name>
        <dbReference type="ChEBI" id="CHEBI:58937"/>
    </cofactor>
    <text evidence="13">Binds 1 thiamine pyrophosphate per subunit.</text>
</comment>
<dbReference type="OrthoDB" id="6837at2157"/>
<dbReference type="InterPro" id="IPR039368">
    <property type="entry name" value="AHAS_TPP"/>
</dbReference>
<dbReference type="SUPFAM" id="SSF52467">
    <property type="entry name" value="DHS-like NAD/FAD-binding domain"/>
    <property type="match status" value="1"/>
</dbReference>
<dbReference type="Gene3D" id="3.40.50.1220">
    <property type="entry name" value="TPP-binding domain"/>
    <property type="match status" value="1"/>
</dbReference>
<dbReference type="SUPFAM" id="SSF52518">
    <property type="entry name" value="Thiamin diphosphate-binding fold (THDP-binding)"/>
    <property type="match status" value="2"/>
</dbReference>
<evidence type="ECO:0000256" key="10">
    <source>
        <dbReference type="ARBA" id="ARBA00023052"/>
    </source>
</evidence>
<dbReference type="CDD" id="cd07035">
    <property type="entry name" value="TPP_PYR_POX_like"/>
    <property type="match status" value="1"/>
</dbReference>
<dbReference type="UniPathway" id="UPA00047">
    <property type="reaction ID" value="UER00055"/>
</dbReference>
<dbReference type="InterPro" id="IPR000399">
    <property type="entry name" value="TPP-bd_CS"/>
</dbReference>
<proteinExistence type="inferred from homology"/>
<dbReference type="Pfam" id="PF02776">
    <property type="entry name" value="TPP_enzyme_N"/>
    <property type="match status" value="1"/>
</dbReference>
<dbReference type="InterPro" id="IPR011766">
    <property type="entry name" value="TPP_enzyme_TPP-bd"/>
</dbReference>
<keyword evidence="4 13" id="KW-0028">Amino-acid biosynthesis</keyword>
<feature type="domain" description="Thiamine pyrophosphate enzyme TPP-binding" evidence="15">
    <location>
        <begin position="391"/>
        <end position="538"/>
    </location>
</feature>
<evidence type="ECO:0000313" key="17">
    <source>
        <dbReference type="EMBL" id="OJH50346.1"/>
    </source>
</evidence>
<reference evidence="20" key="3">
    <citation type="submission" date="2017-04" db="EMBL/GenBank/DDBJ databases">
        <authorList>
            <person name="Varghese N."/>
            <person name="Submissions S."/>
        </authorList>
    </citation>
    <scope>NUCLEOTIDE SEQUENCE [LARGE SCALE GENOMIC DNA]</scope>
    <source>
        <strain evidence="20">FDF-1</strain>
    </source>
</reference>
<dbReference type="GO" id="GO:0009099">
    <property type="term" value="P:L-valine biosynthetic process"/>
    <property type="evidence" value="ECO:0007669"/>
    <property type="project" value="UniProtKB-UniPathway"/>
</dbReference>
<dbReference type="Gene3D" id="3.40.50.970">
    <property type="match status" value="2"/>
</dbReference>
<dbReference type="GO" id="GO:0030976">
    <property type="term" value="F:thiamine pyrophosphate binding"/>
    <property type="evidence" value="ECO:0007669"/>
    <property type="project" value="UniProtKB-UniRule"/>
</dbReference>
<feature type="domain" description="Thiamine pyrophosphate enzyme N-terminal TPP-binding" evidence="16">
    <location>
        <begin position="8"/>
        <end position="120"/>
    </location>
</feature>
<dbReference type="PANTHER" id="PTHR18968:SF13">
    <property type="entry name" value="ACETOLACTATE SYNTHASE CATALYTIC SUBUNIT, MITOCHONDRIAL"/>
    <property type="match status" value="1"/>
</dbReference>
<dbReference type="PANTHER" id="PTHR18968">
    <property type="entry name" value="THIAMINE PYROPHOSPHATE ENZYMES"/>
    <property type="match status" value="1"/>
</dbReference>
<dbReference type="NCBIfam" id="TIGR00118">
    <property type="entry name" value="acolac_lg"/>
    <property type="match status" value="1"/>
</dbReference>
<dbReference type="Pfam" id="PF02775">
    <property type="entry name" value="TPP_enzyme_C"/>
    <property type="match status" value="1"/>
</dbReference>
<evidence type="ECO:0000256" key="9">
    <source>
        <dbReference type="ARBA" id="ARBA00022842"/>
    </source>
</evidence>
<comment type="catalytic activity">
    <reaction evidence="12 13">
        <text>2 pyruvate + H(+) = (2S)-2-acetolactate + CO2</text>
        <dbReference type="Rhea" id="RHEA:25249"/>
        <dbReference type="ChEBI" id="CHEBI:15361"/>
        <dbReference type="ChEBI" id="CHEBI:15378"/>
        <dbReference type="ChEBI" id="CHEBI:16526"/>
        <dbReference type="ChEBI" id="CHEBI:58476"/>
        <dbReference type="EC" id="2.2.1.6"/>
    </reaction>
</comment>
<keyword evidence="10 13" id="KW-0786">Thiamine pyrophosphate</keyword>
<dbReference type="InterPro" id="IPR012846">
    <property type="entry name" value="Acetolactate_synth_lsu"/>
</dbReference>
<organism evidence="17 19">
    <name type="scientific">Methanohalophilus portucalensis FDF-1</name>
    <dbReference type="NCBI Taxonomy" id="523843"/>
    <lineage>
        <taxon>Archaea</taxon>
        <taxon>Methanobacteriati</taxon>
        <taxon>Methanobacteriota</taxon>
        <taxon>Stenosarchaea group</taxon>
        <taxon>Methanomicrobia</taxon>
        <taxon>Methanosarcinales</taxon>
        <taxon>Methanosarcinaceae</taxon>
        <taxon>Methanohalophilus</taxon>
    </lineage>
</organism>
<dbReference type="AlphaFoldDB" id="A0A1L9C786"/>
<evidence type="ECO:0000256" key="12">
    <source>
        <dbReference type="ARBA" id="ARBA00048670"/>
    </source>
</evidence>
<protein>
    <recommendedName>
        <fullName evidence="13">Acetolactate synthase</fullName>
        <ecNumber evidence="13">2.2.1.6</ecNumber>
    </recommendedName>
</protein>
<dbReference type="UniPathway" id="UPA00049">
    <property type="reaction ID" value="UER00059"/>
</dbReference>
<dbReference type="GO" id="GO:0003984">
    <property type="term" value="F:acetolactate synthase activity"/>
    <property type="evidence" value="ECO:0007669"/>
    <property type="project" value="UniProtKB-EC"/>
</dbReference>
<dbReference type="GO" id="GO:0000287">
    <property type="term" value="F:magnesium ion binding"/>
    <property type="evidence" value="ECO:0007669"/>
    <property type="project" value="UniProtKB-UniRule"/>
</dbReference>
<dbReference type="InterPro" id="IPR029061">
    <property type="entry name" value="THDP-binding"/>
</dbReference>
<evidence type="ECO:0000256" key="11">
    <source>
        <dbReference type="ARBA" id="ARBA00023304"/>
    </source>
</evidence>
<name>A0A1L9C786_9EURY</name>
<evidence type="ECO:0000256" key="8">
    <source>
        <dbReference type="ARBA" id="ARBA00022827"/>
    </source>
</evidence>
<comment type="pathway">
    <text evidence="1 13">Amino-acid biosynthesis; L-isoleucine biosynthesis; L-isoleucine from 2-oxobutanoate: step 1/4.</text>
</comment>
<dbReference type="EC" id="2.2.1.6" evidence="13"/>
<dbReference type="Proteomes" id="UP000185713">
    <property type="component" value="Unassembled WGS sequence"/>
</dbReference>
<comment type="similarity">
    <text evidence="3 13">Belongs to the TPP enzyme family.</text>
</comment>